<sequence>MPPAPLSPSPPPPPQLTRAGRPKRNYRLPARYEDVNPELLRPLEEENEGPTATILPRLRLIVRNRLQTAANSFGLLREYLYRPSFDPDSFVPEKDLYQVGGSDGISPLADVSMQPPPCPAPVYQNKSAEMLMNWKDSGATAKSDAEVNRLVRDVLLDPEFELEDLRGFNVARENKRSDAAEKMSPFLDSFQTASIDIDIPSGTKGVPPATFSVPGLLYRKLTAVIKAAFSSTLAPHFHLTPFKLFHVSSSGKKERVFSEIYNSDVYIEEHDRIQRAPLPPDEPNCKREKVVYGLMVWSDSTHLANFGTAKLWPIYAFFSGISKYIRNRPNSGACQHIAYIPSLPDSFQDFAASFCSKWSTQKKDILTHCRRELIHGVWKFLLDDDFVHAYEYGMVIRCADGIERRVYPRFFTYSADYPEKVLLATIRDKGLCPCPRCLVPKVKLDQTGTKRDSSFRLKNARTYLFAYVQTARDAIYRLAAAVAGAAVNRLLKATSSVPTLNAFAEKLGMDFDISRMLVVDLLHEFELGVWKALFTHLIRVLFAAATNGSLVAELDLRFRCIPTFGSSTIRRFATNASEMKKLAARDFEDLLQCSIPVFEGLLPEPYNAAVMTLLYRTAEWHAFAKLRLHTESTVQHLERLTTELGKLMREFRDTTQSAFATFELPKETAARQRRQTSGKGKEKSVPGNSSGKKPKNLNLFTYKWHALGDYVQAIRLFGGSDGFSTQVGEQAHRTVKRLYGTTNKRNAEHQIAKRVRRLQRANSALDAKQRLQDRSAKLQRKATEQGETCAEGDSDLRYHISASKNTPQDIFSTIRNNKGDPAYHLQDHLLGRLTSREFDGDMHEDFTDTDRNSIRFIGGRIYSVQTCRIYYTSYDLQRQCDTVSPCAHPDIMLRSPVTEAGAELYWYARVIGVYHANIWVENPAIPDSRTARRMHFLWVRWFGDEPGYRSGFRRARLPKIGFVESTDDFAFSFVDPARVIRGCHLIPAFNAGRSAELLPQSCTVARCLNPGDVDDWLNFYVNIFADRDMVMRYYGGGIGHLNNAALPRQGEAARDGQAAQDVVMQDLEELEVDENNNDNDVDDDEVNADPENYDYYESEDEDEDEEEEEDEEGDERSTCGSDEEDSSGYASP</sequence>
<dbReference type="InterPro" id="IPR041078">
    <property type="entry name" value="Plavaka"/>
</dbReference>
<feature type="coiled-coil region" evidence="1">
    <location>
        <begin position="761"/>
        <end position="788"/>
    </location>
</feature>
<gene>
    <name evidence="3" type="ORF">HYPSUDRAFT_140415</name>
</gene>
<feature type="region of interest" description="Disordered" evidence="2">
    <location>
        <begin position="1071"/>
        <end position="1132"/>
    </location>
</feature>
<evidence type="ECO:0000313" key="4">
    <source>
        <dbReference type="Proteomes" id="UP000054270"/>
    </source>
</evidence>
<protein>
    <submittedName>
        <fullName evidence="3">Uncharacterized protein</fullName>
    </submittedName>
</protein>
<dbReference type="STRING" id="945553.A0A0D2PNM9"/>
<reference evidence="4" key="1">
    <citation type="submission" date="2014-04" db="EMBL/GenBank/DDBJ databases">
        <title>Evolutionary Origins and Diversification of the Mycorrhizal Mutualists.</title>
        <authorList>
            <consortium name="DOE Joint Genome Institute"/>
            <consortium name="Mycorrhizal Genomics Consortium"/>
            <person name="Kohler A."/>
            <person name="Kuo A."/>
            <person name="Nagy L.G."/>
            <person name="Floudas D."/>
            <person name="Copeland A."/>
            <person name="Barry K.W."/>
            <person name="Cichocki N."/>
            <person name="Veneault-Fourrey C."/>
            <person name="LaButti K."/>
            <person name="Lindquist E.A."/>
            <person name="Lipzen A."/>
            <person name="Lundell T."/>
            <person name="Morin E."/>
            <person name="Murat C."/>
            <person name="Riley R."/>
            <person name="Ohm R."/>
            <person name="Sun H."/>
            <person name="Tunlid A."/>
            <person name="Henrissat B."/>
            <person name="Grigoriev I.V."/>
            <person name="Hibbett D.S."/>
            <person name="Martin F."/>
        </authorList>
    </citation>
    <scope>NUCLEOTIDE SEQUENCE [LARGE SCALE GENOMIC DNA]</scope>
    <source>
        <strain evidence="4">FD-334 SS-4</strain>
    </source>
</reference>
<dbReference type="Proteomes" id="UP000054270">
    <property type="component" value="Unassembled WGS sequence"/>
</dbReference>
<organism evidence="3 4">
    <name type="scientific">Hypholoma sublateritium (strain FD-334 SS-4)</name>
    <dbReference type="NCBI Taxonomy" id="945553"/>
    <lineage>
        <taxon>Eukaryota</taxon>
        <taxon>Fungi</taxon>
        <taxon>Dikarya</taxon>
        <taxon>Basidiomycota</taxon>
        <taxon>Agaricomycotina</taxon>
        <taxon>Agaricomycetes</taxon>
        <taxon>Agaricomycetidae</taxon>
        <taxon>Agaricales</taxon>
        <taxon>Agaricineae</taxon>
        <taxon>Strophariaceae</taxon>
        <taxon>Hypholoma</taxon>
    </lineage>
</organism>
<dbReference type="EMBL" id="KN817557">
    <property type="protein sequence ID" value="KJA21500.1"/>
    <property type="molecule type" value="Genomic_DNA"/>
</dbReference>
<feature type="region of interest" description="Disordered" evidence="2">
    <location>
        <begin position="1"/>
        <end position="30"/>
    </location>
</feature>
<evidence type="ECO:0000256" key="2">
    <source>
        <dbReference type="SAM" id="MobiDB-lite"/>
    </source>
</evidence>
<keyword evidence="4" id="KW-1185">Reference proteome</keyword>
<dbReference type="OrthoDB" id="3183767at2759"/>
<dbReference type="Pfam" id="PF18759">
    <property type="entry name" value="Plavaka"/>
    <property type="match status" value="1"/>
</dbReference>
<evidence type="ECO:0000313" key="3">
    <source>
        <dbReference type="EMBL" id="KJA21500.1"/>
    </source>
</evidence>
<evidence type="ECO:0000256" key="1">
    <source>
        <dbReference type="SAM" id="Coils"/>
    </source>
</evidence>
<dbReference type="AlphaFoldDB" id="A0A0D2PNM9"/>
<feature type="compositionally biased region" description="Acidic residues" evidence="2">
    <location>
        <begin position="1071"/>
        <end position="1114"/>
    </location>
</feature>
<name>A0A0D2PNM9_HYPSF</name>
<accession>A0A0D2PNM9</accession>
<feature type="compositionally biased region" description="Pro residues" evidence="2">
    <location>
        <begin position="1"/>
        <end position="15"/>
    </location>
</feature>
<keyword evidence="1" id="KW-0175">Coiled coil</keyword>
<proteinExistence type="predicted"/>
<feature type="region of interest" description="Disordered" evidence="2">
    <location>
        <begin position="662"/>
        <end position="692"/>
    </location>
</feature>
<dbReference type="OMA" id="HANIWVE"/>